<evidence type="ECO:0008006" key="2">
    <source>
        <dbReference type="Google" id="ProtNLM"/>
    </source>
</evidence>
<proteinExistence type="predicted"/>
<organism evidence="1">
    <name type="scientific">marine metagenome</name>
    <dbReference type="NCBI Taxonomy" id="408172"/>
    <lineage>
        <taxon>unclassified sequences</taxon>
        <taxon>metagenomes</taxon>
        <taxon>ecological metagenomes</taxon>
    </lineage>
</organism>
<gene>
    <name evidence="1" type="ORF">METZ01_LOCUS146703</name>
</gene>
<accession>A0A381ZXH1</accession>
<sequence>MMTSRIAATVLALVGPAFLVDAKTITGEVTDSSGKPMGGVMVSAH</sequence>
<evidence type="ECO:0000313" key="1">
    <source>
        <dbReference type="EMBL" id="SVA93849.1"/>
    </source>
</evidence>
<reference evidence="1" key="1">
    <citation type="submission" date="2018-05" db="EMBL/GenBank/DDBJ databases">
        <authorList>
            <person name="Lanie J.A."/>
            <person name="Ng W.-L."/>
            <person name="Kazmierczak K.M."/>
            <person name="Andrzejewski T.M."/>
            <person name="Davidsen T.M."/>
            <person name="Wayne K.J."/>
            <person name="Tettelin H."/>
            <person name="Glass J.I."/>
            <person name="Rusch D."/>
            <person name="Podicherti R."/>
            <person name="Tsui H.-C.T."/>
            <person name="Winkler M.E."/>
        </authorList>
    </citation>
    <scope>NUCLEOTIDE SEQUENCE</scope>
</reference>
<dbReference type="EMBL" id="UINC01023019">
    <property type="protein sequence ID" value="SVA93849.1"/>
    <property type="molecule type" value="Genomic_DNA"/>
</dbReference>
<dbReference type="AlphaFoldDB" id="A0A381ZXH1"/>
<protein>
    <recommendedName>
        <fullName evidence="2">Carboxypeptidase regulatory-like domain-containing protein</fullName>
    </recommendedName>
</protein>
<feature type="non-terminal residue" evidence="1">
    <location>
        <position position="45"/>
    </location>
</feature>
<name>A0A381ZXH1_9ZZZZ</name>